<feature type="compositionally biased region" description="Basic and acidic residues" evidence="9">
    <location>
        <begin position="803"/>
        <end position="829"/>
    </location>
</feature>
<dbReference type="Pfam" id="PF14650">
    <property type="entry name" value="FAM75"/>
    <property type="match status" value="1"/>
</dbReference>
<keyword evidence="4" id="KW-0744">Spermatogenesis</keyword>
<feature type="region of interest" description="Disordered" evidence="9">
    <location>
        <begin position="651"/>
        <end position="670"/>
    </location>
</feature>
<sequence length="1052" mass="118659">MENLPSLLESIYTTWLSLSSTMWAMDVILAFVCGLGLYLLLLPFLDSRLSSPLPNIKFTRRPQLRMTWQSWYRKKFRTHYRKDPKAWGEGLRKLKEKGKDVLFLEEISPGYHLNSLGNMSKSPSTKQDKTILPPFWNLEEKSEQEMATQKLSYPKILGDHFQQKYKQLFWGLPSLHSESLVAAAWIPQTSTLPSPFFLFNVISSVYPIEMQDKMSPVLSHTHPLSYLDLRPPPLILSPPQFQPPALNQVHLQSSLPALLPSSLPYKRDYGTSCSQSQSKSQYLPTEIQYRERPSLTKQLESRLAFPLMDQRPQEAYDVLAPNLSQDLAVSILPDNFPISFELREKLEQHIQKWLIQHRWDLPRKIQESLEVMQFQNAVTEACQTRDKPGPSPRSFVSMGEHSKGGPKVRFQLEKESGKNLGPILGKVSKDPIRHLEKTPVKLQEVNLLESERNPVKSLKSNLKNNLTKHIDKNLENTLKSHLGTKSGQINQGLIPLSVRRSWLAMNNGFSTSDIRMETRNLTSSKNPEKSVSSSQKLAFLNPDTRQALEAHVVRFWVKHRWGLPLKILKPINLFKLKNVRSLPIAVRAPPSSTTSVSGTSSSVEMVRLLGKPSQTCFREVVIKDSSSLGSLLLISSPSCKDIERALGVLPSDVDHEPSKTLPTKPESRHHPETLTYNFMDTPSQSGIVLEKERDTQEVLLLSRRTSVQNPGAHSHQAKVVSEFPHNVKTDSADQPQVYTTAVLLPEHSRSRLLPADTLASQVLGDIVVVGGGNSLVQQKPSTPKHQVSQKGKIKVLPPTYQGEDTKNQSTGKHEEGPKFSRVKEKEDKFRSKHYQPPPKPKQVPPESPFQKLVSRFLRWIHPKETIKGQQSPPKKGKPTTTTAQSQQRQVKKKPHVDSNVAEAQELMTAVGEMLEKKMMLQRELYASKFNHQRETPPSRAPQASYGHKPASNSEQRRAPSHPASSSCKKCSIQDRNQPPQKNVRFSNELQTPQNPSVLSPNTASNLVSSSQSGTVMPGVSSHQLHCPRHCVLRRSICSQLQSSSLVFSSRRT</sequence>
<comment type="subcellular location">
    <subcellularLocation>
        <location evidence="1">Membrane</location>
        <topology evidence="1">Single-pass membrane protein</topology>
    </subcellularLocation>
</comment>
<comment type="function">
    <text evidence="8">May play a role in spermatogenesis.</text>
</comment>
<dbReference type="InterPro" id="IPR039509">
    <property type="entry name" value="SPATA31"/>
</dbReference>
<evidence type="ECO:0000256" key="9">
    <source>
        <dbReference type="SAM" id="MobiDB-lite"/>
    </source>
</evidence>
<feature type="transmembrane region" description="Helical" evidence="10">
    <location>
        <begin position="20"/>
        <end position="41"/>
    </location>
</feature>
<evidence type="ECO:0000256" key="6">
    <source>
        <dbReference type="ARBA" id="ARBA00023136"/>
    </source>
</evidence>
<dbReference type="PANTHER" id="PTHR21859">
    <property type="entry name" value="ACROSOME-SPECIFIC PROTEIN"/>
    <property type="match status" value="1"/>
</dbReference>
<dbReference type="RefSeq" id="XP_040612172.1">
    <property type="nucleotide sequence ID" value="XM_040756238.1"/>
</dbReference>
<feature type="region of interest" description="Disordered" evidence="9">
    <location>
        <begin position="930"/>
        <end position="1020"/>
    </location>
</feature>
<feature type="compositionally biased region" description="Polar residues" evidence="9">
    <location>
        <begin position="776"/>
        <end position="789"/>
    </location>
</feature>
<gene>
    <name evidence="13" type="primary">LOC101826199</name>
</gene>
<evidence type="ECO:0000256" key="2">
    <source>
        <dbReference type="ARBA" id="ARBA00022692"/>
    </source>
</evidence>
<feature type="domain" description="SPATA31" evidence="11">
    <location>
        <begin position="149"/>
        <end position="502"/>
    </location>
</feature>
<evidence type="ECO:0000259" key="11">
    <source>
        <dbReference type="Pfam" id="PF14650"/>
    </source>
</evidence>
<keyword evidence="12" id="KW-1185">Reference proteome</keyword>
<feature type="compositionally biased region" description="Pro residues" evidence="9">
    <location>
        <begin position="835"/>
        <end position="847"/>
    </location>
</feature>
<evidence type="ECO:0000256" key="5">
    <source>
        <dbReference type="ARBA" id="ARBA00022989"/>
    </source>
</evidence>
<feature type="region of interest" description="Disordered" evidence="9">
    <location>
        <begin position="382"/>
        <end position="405"/>
    </location>
</feature>
<evidence type="ECO:0000313" key="12">
    <source>
        <dbReference type="Proteomes" id="UP000886700"/>
    </source>
</evidence>
<evidence type="ECO:0000256" key="3">
    <source>
        <dbReference type="ARBA" id="ARBA00022782"/>
    </source>
</evidence>
<accession>A0ABM2YBI2</accession>
<dbReference type="Proteomes" id="UP000886700">
    <property type="component" value="Unplaced"/>
</dbReference>
<keyword evidence="3" id="KW-0221">Differentiation</keyword>
<feature type="region of interest" description="Disordered" evidence="9">
    <location>
        <begin position="863"/>
        <end position="900"/>
    </location>
</feature>
<keyword evidence="5 10" id="KW-1133">Transmembrane helix</keyword>
<evidence type="ECO:0000256" key="7">
    <source>
        <dbReference type="ARBA" id="ARBA00035009"/>
    </source>
</evidence>
<proteinExistence type="inferred from homology"/>
<dbReference type="PANTHER" id="PTHR21859:SF55">
    <property type="entry name" value="SPERMATOGENESIS-ASSOCIATED PROTEIN 31A1-RELATED"/>
    <property type="match status" value="1"/>
</dbReference>
<organism evidence="12 13">
    <name type="scientific">Mesocricetus auratus</name>
    <name type="common">Golden hamster</name>
    <dbReference type="NCBI Taxonomy" id="10036"/>
    <lineage>
        <taxon>Eukaryota</taxon>
        <taxon>Metazoa</taxon>
        <taxon>Chordata</taxon>
        <taxon>Craniata</taxon>
        <taxon>Vertebrata</taxon>
        <taxon>Euteleostomi</taxon>
        <taxon>Mammalia</taxon>
        <taxon>Eutheria</taxon>
        <taxon>Euarchontoglires</taxon>
        <taxon>Glires</taxon>
        <taxon>Rodentia</taxon>
        <taxon>Myomorpha</taxon>
        <taxon>Muroidea</taxon>
        <taxon>Cricetidae</taxon>
        <taxon>Cricetinae</taxon>
        <taxon>Mesocricetus</taxon>
    </lineage>
</organism>
<evidence type="ECO:0000256" key="1">
    <source>
        <dbReference type="ARBA" id="ARBA00004167"/>
    </source>
</evidence>
<evidence type="ECO:0000256" key="8">
    <source>
        <dbReference type="ARBA" id="ARBA00037695"/>
    </source>
</evidence>
<name>A0ABM2YBI2_MESAU</name>
<comment type="similarity">
    <text evidence="7">Belongs to the SPATA31 family.</text>
</comment>
<dbReference type="GeneID" id="101826199"/>
<evidence type="ECO:0000313" key="13">
    <source>
        <dbReference type="RefSeq" id="XP_040612172.1"/>
    </source>
</evidence>
<feature type="region of interest" description="Disordered" evidence="9">
    <location>
        <begin position="776"/>
        <end position="847"/>
    </location>
</feature>
<keyword evidence="6 10" id="KW-0472">Membrane</keyword>
<protein>
    <submittedName>
        <fullName evidence="13">Spermatogenesis-associated protein 31-like</fullName>
    </submittedName>
</protein>
<keyword evidence="2 10" id="KW-0812">Transmembrane</keyword>
<evidence type="ECO:0000256" key="10">
    <source>
        <dbReference type="SAM" id="Phobius"/>
    </source>
</evidence>
<evidence type="ECO:0000256" key="4">
    <source>
        <dbReference type="ARBA" id="ARBA00022871"/>
    </source>
</evidence>
<reference evidence="13" key="1">
    <citation type="submission" date="2025-08" db="UniProtKB">
        <authorList>
            <consortium name="RefSeq"/>
        </authorList>
    </citation>
    <scope>IDENTIFICATION</scope>
    <source>
        <tissue evidence="13">Liver</tissue>
    </source>
</reference>
<feature type="compositionally biased region" description="Polar residues" evidence="9">
    <location>
        <begin position="962"/>
        <end position="1014"/>
    </location>
</feature>